<reference evidence="1 2" key="1">
    <citation type="submission" date="2018-06" db="EMBL/GenBank/DDBJ databases">
        <authorList>
            <consortium name="Pathogen Informatics"/>
            <person name="Doyle S."/>
        </authorList>
    </citation>
    <scope>NUCLEOTIDE SEQUENCE [LARGE SCALE GENOMIC DNA]</scope>
    <source>
        <strain evidence="1 2">NCTC11388</strain>
    </source>
</reference>
<sequence length="92" mass="10715">MVTELTHLTTNITDLSQLEYYFPDDFLSSLGFSKQHHFWDDEKPFHTLSSESGFEIHVVGNSEVWIERYGKLSHLTGVRICQDIIDLERILS</sequence>
<gene>
    <name evidence="1" type="ORF">NCTC11388_02805</name>
</gene>
<dbReference type="AlphaFoldDB" id="A0A380CGG5"/>
<evidence type="ECO:0000313" key="1">
    <source>
        <dbReference type="EMBL" id="SUJ18942.1"/>
    </source>
</evidence>
<dbReference type="RefSeq" id="WP_115170544.1">
    <property type="nucleotide sequence ID" value="NZ_UGYW01000002.1"/>
</dbReference>
<protein>
    <submittedName>
        <fullName evidence="1">Uncharacterized protein</fullName>
    </submittedName>
</protein>
<proteinExistence type="predicted"/>
<accession>A0A380CGG5</accession>
<evidence type="ECO:0000313" key="2">
    <source>
        <dbReference type="Proteomes" id="UP000254893"/>
    </source>
</evidence>
<dbReference type="EMBL" id="UGYW01000002">
    <property type="protein sequence ID" value="SUJ18942.1"/>
    <property type="molecule type" value="Genomic_DNA"/>
</dbReference>
<name>A0A380CGG5_SPHSI</name>
<organism evidence="1 2">
    <name type="scientific">Sphingobacterium spiritivorum</name>
    <name type="common">Flavobacterium spiritivorum</name>
    <dbReference type="NCBI Taxonomy" id="258"/>
    <lineage>
        <taxon>Bacteria</taxon>
        <taxon>Pseudomonadati</taxon>
        <taxon>Bacteroidota</taxon>
        <taxon>Sphingobacteriia</taxon>
        <taxon>Sphingobacteriales</taxon>
        <taxon>Sphingobacteriaceae</taxon>
        <taxon>Sphingobacterium</taxon>
    </lineage>
</organism>
<dbReference type="Proteomes" id="UP000254893">
    <property type="component" value="Unassembled WGS sequence"/>
</dbReference>